<dbReference type="EMBL" id="JAPDRK010000004">
    <property type="protein sequence ID" value="KAJ9613117.1"/>
    <property type="molecule type" value="Genomic_DNA"/>
</dbReference>
<dbReference type="AlphaFoldDB" id="A0AA39CLX7"/>
<evidence type="ECO:0000313" key="2">
    <source>
        <dbReference type="Proteomes" id="UP001172673"/>
    </source>
</evidence>
<keyword evidence="2" id="KW-1185">Reference proteome</keyword>
<sequence>MEEVVLEIVESEMDVEEVATSVELVEAELLLEEPIIIVEADETVVIEVVDKVDIDVLKEVFCVTFVLVVTLEVGEVPFADDVELDCKMEVDDRCVEGGKGVIKLVVLRVVVTADSMPVELSDVAEELLELSELVEAIDEVVELVAVMSWLIESELEVKADTRAEVGEAAIEKESVEVVNAVAKADETKEDMLGMVEGYVVKTVAELLVEPS</sequence>
<reference evidence="1" key="1">
    <citation type="submission" date="2022-10" db="EMBL/GenBank/DDBJ databases">
        <title>Culturing micro-colonial fungi from biological soil crusts in the Mojave desert and describing Neophaeococcomyces mojavensis, and introducing the new genera and species Taxawa tesnikishii.</title>
        <authorList>
            <person name="Kurbessoian T."/>
            <person name="Stajich J.E."/>
        </authorList>
    </citation>
    <scope>NUCLEOTIDE SEQUENCE</scope>
    <source>
        <strain evidence="1">TK_41</strain>
    </source>
</reference>
<proteinExistence type="predicted"/>
<protein>
    <submittedName>
        <fullName evidence="1">Uncharacterized protein</fullName>
    </submittedName>
</protein>
<comment type="caution">
    <text evidence="1">The sequence shown here is derived from an EMBL/GenBank/DDBJ whole genome shotgun (WGS) entry which is preliminary data.</text>
</comment>
<dbReference type="Proteomes" id="UP001172673">
    <property type="component" value="Unassembled WGS sequence"/>
</dbReference>
<accession>A0AA39CLX7</accession>
<evidence type="ECO:0000313" key="1">
    <source>
        <dbReference type="EMBL" id="KAJ9613117.1"/>
    </source>
</evidence>
<name>A0AA39CLX7_9EURO</name>
<gene>
    <name evidence="1" type="ORF">H2200_003058</name>
</gene>
<organism evidence="1 2">
    <name type="scientific">Cladophialophora chaetospira</name>
    <dbReference type="NCBI Taxonomy" id="386627"/>
    <lineage>
        <taxon>Eukaryota</taxon>
        <taxon>Fungi</taxon>
        <taxon>Dikarya</taxon>
        <taxon>Ascomycota</taxon>
        <taxon>Pezizomycotina</taxon>
        <taxon>Eurotiomycetes</taxon>
        <taxon>Chaetothyriomycetidae</taxon>
        <taxon>Chaetothyriales</taxon>
        <taxon>Herpotrichiellaceae</taxon>
        <taxon>Cladophialophora</taxon>
    </lineage>
</organism>